<accession>K0IEF9</accession>
<reference evidence="1 2" key="1">
    <citation type="journal article" date="2012" name="Environ. Microbiol.">
        <title>The genome of the ammonia-oxidizing Candidatus Nitrososphaera gargensis: insights into metabolic versatility and environmental adaptations.</title>
        <authorList>
            <person name="Spang A."/>
            <person name="Poehlein A."/>
            <person name="Offre P."/>
            <person name="Zumbragel S."/>
            <person name="Haider S."/>
            <person name="Rychlik N."/>
            <person name="Nowka B."/>
            <person name="Schmeisser C."/>
            <person name="Lebedeva E.V."/>
            <person name="Rattei T."/>
            <person name="Bohm C."/>
            <person name="Schmid M."/>
            <person name="Galushko A."/>
            <person name="Hatzenpichler R."/>
            <person name="Weinmaier T."/>
            <person name="Daniel R."/>
            <person name="Schleper C."/>
            <person name="Spieck E."/>
            <person name="Streit W."/>
            <person name="Wagner M."/>
        </authorList>
    </citation>
    <scope>NUCLEOTIDE SEQUENCE [LARGE SCALE GENOMIC DNA]</scope>
    <source>
        <strain evidence="2">Ga9.2</strain>
    </source>
</reference>
<dbReference type="HOGENOM" id="CLU_2968572_0_0_2"/>
<sequence>MTEGNSTSNDKTIADIRSAILQGKYRISDEFLNLVLAGFLQIAITVEPLDMLTVCERE</sequence>
<keyword evidence="2" id="KW-1185">Reference proteome</keyword>
<dbReference type="KEGG" id="nga:Ngar_c28000"/>
<protein>
    <submittedName>
        <fullName evidence="1">Uncharacterized protein</fullName>
    </submittedName>
</protein>
<evidence type="ECO:0000313" key="2">
    <source>
        <dbReference type="Proteomes" id="UP000008037"/>
    </source>
</evidence>
<dbReference type="EMBL" id="CP002408">
    <property type="protein sequence ID" value="AFU59721.1"/>
    <property type="molecule type" value="Genomic_DNA"/>
</dbReference>
<evidence type="ECO:0000313" key="1">
    <source>
        <dbReference type="EMBL" id="AFU59721.1"/>
    </source>
</evidence>
<name>K0IEF9_NITGG</name>
<organism evidence="1 2">
    <name type="scientific">Nitrososphaera gargensis (strain Ga9.2)</name>
    <dbReference type="NCBI Taxonomy" id="1237085"/>
    <lineage>
        <taxon>Archaea</taxon>
        <taxon>Nitrososphaerota</taxon>
        <taxon>Nitrososphaeria</taxon>
        <taxon>Nitrososphaerales</taxon>
        <taxon>Nitrososphaeraceae</taxon>
        <taxon>Nitrososphaera</taxon>
    </lineage>
</organism>
<dbReference type="GeneID" id="58787769"/>
<dbReference type="AlphaFoldDB" id="K0IEF9"/>
<proteinExistence type="predicted"/>
<gene>
    <name evidence="1" type="ordered locus">Ngar_c28000</name>
</gene>
<dbReference type="Proteomes" id="UP000008037">
    <property type="component" value="Chromosome"/>
</dbReference>
<dbReference type="RefSeq" id="WP_015020255.1">
    <property type="nucleotide sequence ID" value="NC_018719.1"/>
</dbReference>
<dbReference type="InParanoid" id="K0IEF9"/>
<dbReference type="BioCyc" id="CNIT1237085:G1324-2800-MONOMER"/>